<accession>A0A4C1VY03</accession>
<reference evidence="1 2" key="1">
    <citation type="journal article" date="2019" name="Commun. Biol.">
        <title>The bagworm genome reveals a unique fibroin gene that provides high tensile strength.</title>
        <authorList>
            <person name="Kono N."/>
            <person name="Nakamura H."/>
            <person name="Ohtoshi R."/>
            <person name="Tomita M."/>
            <person name="Numata K."/>
            <person name="Arakawa K."/>
        </authorList>
    </citation>
    <scope>NUCLEOTIDE SEQUENCE [LARGE SCALE GENOMIC DNA]</scope>
</reference>
<protein>
    <submittedName>
        <fullName evidence="1">Uncharacterized protein</fullName>
    </submittedName>
</protein>
<comment type="caution">
    <text evidence="1">The sequence shown here is derived from an EMBL/GenBank/DDBJ whole genome shotgun (WGS) entry which is preliminary data.</text>
</comment>
<name>A0A4C1VY03_EUMVA</name>
<dbReference type="EMBL" id="BGZK01000444">
    <property type="protein sequence ID" value="GBP43908.1"/>
    <property type="molecule type" value="Genomic_DNA"/>
</dbReference>
<keyword evidence="2" id="KW-1185">Reference proteome</keyword>
<proteinExistence type="predicted"/>
<organism evidence="1 2">
    <name type="scientific">Eumeta variegata</name>
    <name type="common">Bagworm moth</name>
    <name type="synonym">Eumeta japonica</name>
    <dbReference type="NCBI Taxonomy" id="151549"/>
    <lineage>
        <taxon>Eukaryota</taxon>
        <taxon>Metazoa</taxon>
        <taxon>Ecdysozoa</taxon>
        <taxon>Arthropoda</taxon>
        <taxon>Hexapoda</taxon>
        <taxon>Insecta</taxon>
        <taxon>Pterygota</taxon>
        <taxon>Neoptera</taxon>
        <taxon>Endopterygota</taxon>
        <taxon>Lepidoptera</taxon>
        <taxon>Glossata</taxon>
        <taxon>Ditrysia</taxon>
        <taxon>Tineoidea</taxon>
        <taxon>Psychidae</taxon>
        <taxon>Oiketicinae</taxon>
        <taxon>Eumeta</taxon>
    </lineage>
</organism>
<gene>
    <name evidence="1" type="ORF">EVAR_41764_1</name>
</gene>
<dbReference type="AlphaFoldDB" id="A0A4C1VY03"/>
<sequence length="104" mass="11710">MSFPSTYTEVCRGTSTRFQQLAIISDGTRALVCGVAFNPRASRHVKWPITKMAPRNVLKIQSGTLADTSAGGRSARRARRPRSDVVLYCCLPYKCAFWRETVRR</sequence>
<evidence type="ECO:0000313" key="1">
    <source>
        <dbReference type="EMBL" id="GBP43908.1"/>
    </source>
</evidence>
<evidence type="ECO:0000313" key="2">
    <source>
        <dbReference type="Proteomes" id="UP000299102"/>
    </source>
</evidence>
<dbReference type="Proteomes" id="UP000299102">
    <property type="component" value="Unassembled WGS sequence"/>
</dbReference>